<evidence type="ECO:0000313" key="2">
    <source>
        <dbReference type="EMBL" id="EFN59847.1"/>
    </source>
</evidence>
<feature type="compositionally biased region" description="Low complexity" evidence="1">
    <location>
        <begin position="128"/>
        <end position="139"/>
    </location>
</feature>
<accession>E1Z3G7</accession>
<proteinExistence type="predicted"/>
<feature type="region of interest" description="Disordered" evidence="1">
    <location>
        <begin position="1"/>
        <end position="270"/>
    </location>
</feature>
<dbReference type="PANTHER" id="PTHR22100:SF13">
    <property type="entry name" value="WINGS APART-LIKE PROTEIN HOMOLOG"/>
    <property type="match status" value="1"/>
</dbReference>
<dbReference type="InParanoid" id="E1Z3G7"/>
<dbReference type="GeneID" id="17359029"/>
<dbReference type="RefSeq" id="XP_005851949.1">
    <property type="nucleotide sequence ID" value="XM_005851887.1"/>
</dbReference>
<gene>
    <name evidence="2" type="ORF">CHLNCDRAFT_56617</name>
</gene>
<dbReference type="OMA" id="DEHEMAV"/>
<dbReference type="PANTHER" id="PTHR22100">
    <property type="entry name" value="WINGS APART-LIKE PROTEIN HOMOLOG"/>
    <property type="match status" value="1"/>
</dbReference>
<reference evidence="2 3" key="1">
    <citation type="journal article" date="2010" name="Plant Cell">
        <title>The Chlorella variabilis NC64A genome reveals adaptation to photosymbiosis, coevolution with viruses, and cryptic sex.</title>
        <authorList>
            <person name="Blanc G."/>
            <person name="Duncan G."/>
            <person name="Agarkova I."/>
            <person name="Borodovsky M."/>
            <person name="Gurnon J."/>
            <person name="Kuo A."/>
            <person name="Lindquist E."/>
            <person name="Lucas S."/>
            <person name="Pangilinan J."/>
            <person name="Polle J."/>
            <person name="Salamov A."/>
            <person name="Terry A."/>
            <person name="Yamada T."/>
            <person name="Dunigan D.D."/>
            <person name="Grigoriev I.V."/>
            <person name="Claverie J.M."/>
            <person name="Van Etten J.L."/>
        </authorList>
    </citation>
    <scope>NUCLEOTIDE SEQUENCE [LARGE SCALE GENOMIC DNA]</scope>
    <source>
        <strain evidence="2 3">NC64A</strain>
    </source>
</reference>
<evidence type="ECO:0008006" key="4">
    <source>
        <dbReference type="Google" id="ProtNLM"/>
    </source>
</evidence>
<feature type="non-terminal residue" evidence="2">
    <location>
        <position position="704"/>
    </location>
</feature>
<feature type="region of interest" description="Disordered" evidence="1">
    <location>
        <begin position="295"/>
        <end position="335"/>
    </location>
</feature>
<dbReference type="InterPro" id="IPR039874">
    <property type="entry name" value="WAPL"/>
</dbReference>
<organism evidence="3">
    <name type="scientific">Chlorella variabilis</name>
    <name type="common">Green alga</name>
    <dbReference type="NCBI Taxonomy" id="554065"/>
    <lineage>
        <taxon>Eukaryota</taxon>
        <taxon>Viridiplantae</taxon>
        <taxon>Chlorophyta</taxon>
        <taxon>core chlorophytes</taxon>
        <taxon>Trebouxiophyceae</taxon>
        <taxon>Chlorellales</taxon>
        <taxon>Chlorellaceae</taxon>
        <taxon>Chlorella clade</taxon>
        <taxon>Chlorella</taxon>
    </lineage>
</organism>
<dbReference type="STRING" id="554065.E1Z3G7"/>
<feature type="compositionally biased region" description="Low complexity" evidence="1">
    <location>
        <begin position="209"/>
        <end position="224"/>
    </location>
</feature>
<dbReference type="AlphaFoldDB" id="E1Z3G7"/>
<feature type="compositionally biased region" description="Low complexity" evidence="1">
    <location>
        <begin position="295"/>
        <end position="304"/>
    </location>
</feature>
<evidence type="ECO:0000313" key="3">
    <source>
        <dbReference type="Proteomes" id="UP000008141"/>
    </source>
</evidence>
<feature type="compositionally biased region" description="Low complexity" evidence="1">
    <location>
        <begin position="92"/>
        <end position="120"/>
    </location>
</feature>
<dbReference type="Proteomes" id="UP000008141">
    <property type="component" value="Unassembled WGS sequence"/>
</dbReference>
<evidence type="ECO:0000256" key="1">
    <source>
        <dbReference type="SAM" id="MobiDB-lite"/>
    </source>
</evidence>
<dbReference type="InterPro" id="IPR011989">
    <property type="entry name" value="ARM-like"/>
</dbReference>
<feature type="compositionally biased region" description="Low complexity" evidence="1">
    <location>
        <begin position="173"/>
        <end position="183"/>
    </location>
</feature>
<dbReference type="Gene3D" id="1.25.10.10">
    <property type="entry name" value="Leucine-rich Repeat Variant"/>
    <property type="match status" value="1"/>
</dbReference>
<name>E1Z3G7_CHLVA</name>
<dbReference type="KEGG" id="cvr:CHLNCDRAFT_56617"/>
<dbReference type="OrthoDB" id="515210at2759"/>
<protein>
    <recommendedName>
        <fullName evidence="4">Wings apart-like protein C-terminal domain-containing protein</fullName>
    </recommendedName>
</protein>
<feature type="compositionally biased region" description="Low complexity" evidence="1">
    <location>
        <begin position="312"/>
        <end position="335"/>
    </location>
</feature>
<sequence length="704" mass="70070">MSTRTFSRRGKAEALQPSPAETQPAGPLDHLLASSPHSPDACTDPLSPFFFGSGEAEDPDPAKSKGRASGGSGRAGAAAGKPHRPSGGRAGSTAASPAQQKQSAAGRKSSCKAAAASGAGPVAITGRTTQQQQQAVAARGKAKPRPAVKPAASPLLHRSSGGNTRARQHRDQAAAAATSPAEAVQGSAQRTTGRRSLGGGKPSVRSRPAPEAAAQQQQLPAVPAGKAGGSPGKRKAPVAPAPAADERELEPSPGRSPSKKMKKGGSASGAEPATSAAAALAASAAPAAAAAAAAPARAPSRTAGASGGGASRRGAQAAGPPAPAPAAAAGAAGTAAGRGGGLGGMQMAALTRLLRPAALREQAAATTVVQAQALGEQQSITDDALWALDGLASGSDTTARESLAALAEICATRRGRLALRSGNIAADVLAAAGTLQVQQDPVQALGLATLLLCFCQADADAALLGRRELSGSLEVGTGDGPAAARLLVVLRERPYSAQVQAEERGSPLALALVALAGCLNPHDTAINADPLKRALREAGALEAAAQVAAEHAAALADASPTIQTVRHLWRLHKALLVLENVCFACPDNEARLLAVTVQTGLPPLVATTGLVGWLVAQLALLARQALITGVKKDCLRALLAVLMNLTQSNAAGCAAVVAAGALGAVARVLAQLVRGGPKIRGVAASRQELGEWSDELSYCLMLLT</sequence>
<keyword evidence="3" id="KW-1185">Reference proteome</keyword>
<dbReference type="EMBL" id="GL433835">
    <property type="protein sequence ID" value="EFN59847.1"/>
    <property type="molecule type" value="Genomic_DNA"/>
</dbReference>